<dbReference type="Gene3D" id="3.40.605.10">
    <property type="entry name" value="Aldehyde Dehydrogenase, Chain A, domain 1"/>
    <property type="match status" value="1"/>
</dbReference>
<dbReference type="InterPro" id="IPR016162">
    <property type="entry name" value="Ald_DH_N"/>
</dbReference>
<proteinExistence type="inferred from homology"/>
<sequence>MKLLTQLKAHKDSFLKSPMPSRQERIKRLQSLKDALLKHQDALCAALNKDFGQRSTTESQLLDILPTINYINYSCRKLKGWMKAEKRHSGLLLGGAKVKVMYQPLGVVGIIGSWNAPLTVTLAPLVTALSAGNHAMIKMSEFNPNTNQIVAKIIEQAFDQNLVSMVEGEASVSAEFSQLPFDHLVFTGSTTVGKHVMSAAAKNLTPVTLELGGKCPVIIGEDIDIDDAVSRIVFGKAFNSGQICLAPDYIFCPADKETEFVQAYCKKFQKLFPDFANNKDHTSIHSDRHFQRFQNLLSDAKQKGATITSANNIEGNASTRLMATHLVSNVTEDMQLMQEEIFGPILPIKTYKNLEEVSSYINNKTSPLGLYIMTFNKKSQQYLLDNTHSGGVSINEVLFHAMCDDAPFGGVGESGIGHYHGPEGFKALSKAKTVLTRGKFYPGKWTSPPYDNSLIKPVLKFLLKI</sequence>
<dbReference type="PROSITE" id="PS00070">
    <property type="entry name" value="ALDEHYDE_DEHYDR_CYS"/>
    <property type="match status" value="1"/>
</dbReference>
<accession>A0ABY9TRU5</accession>
<evidence type="ECO:0000313" key="7">
    <source>
        <dbReference type="Proteomes" id="UP001258994"/>
    </source>
</evidence>
<protein>
    <recommendedName>
        <fullName evidence="4">Aldehyde dehydrogenase</fullName>
    </recommendedName>
</protein>
<dbReference type="CDD" id="cd07133">
    <property type="entry name" value="ALDH_CALDH_CalB"/>
    <property type="match status" value="1"/>
</dbReference>
<name>A0ABY9TRU5_9GAMM</name>
<keyword evidence="2 4" id="KW-0560">Oxidoreductase</keyword>
<dbReference type="RefSeq" id="WP_348389585.1">
    <property type="nucleotide sequence ID" value="NZ_CP134145.1"/>
</dbReference>
<dbReference type="EMBL" id="CP134145">
    <property type="protein sequence ID" value="WNC70445.1"/>
    <property type="molecule type" value="Genomic_DNA"/>
</dbReference>
<evidence type="ECO:0000259" key="5">
    <source>
        <dbReference type="Pfam" id="PF00171"/>
    </source>
</evidence>
<evidence type="ECO:0000313" key="6">
    <source>
        <dbReference type="EMBL" id="WNC70445.1"/>
    </source>
</evidence>
<reference evidence="7" key="1">
    <citation type="submission" date="2023-09" db="EMBL/GenBank/DDBJ databases">
        <authorList>
            <person name="Li S."/>
            <person name="Li X."/>
            <person name="Zhang C."/>
            <person name="Zhao Z."/>
        </authorList>
    </citation>
    <scope>NUCLEOTIDE SEQUENCE [LARGE SCALE GENOMIC DNA]</scope>
    <source>
        <strain evidence="7">SQ149</strain>
    </source>
</reference>
<keyword evidence="3" id="KW-0520">NAD</keyword>
<keyword evidence="7" id="KW-1185">Reference proteome</keyword>
<organism evidence="6 7">
    <name type="scientific">Thalassotalea psychrophila</name>
    <dbReference type="NCBI Taxonomy" id="3065647"/>
    <lineage>
        <taxon>Bacteria</taxon>
        <taxon>Pseudomonadati</taxon>
        <taxon>Pseudomonadota</taxon>
        <taxon>Gammaproteobacteria</taxon>
        <taxon>Alteromonadales</taxon>
        <taxon>Colwelliaceae</taxon>
        <taxon>Thalassotalea</taxon>
    </lineage>
</organism>
<dbReference type="PANTHER" id="PTHR43570:SF20">
    <property type="entry name" value="ALDEHYDE DEHYDROGENASE ALDX-RELATED"/>
    <property type="match status" value="1"/>
</dbReference>
<dbReference type="Pfam" id="PF00171">
    <property type="entry name" value="Aldedh"/>
    <property type="match status" value="1"/>
</dbReference>
<dbReference type="GO" id="GO:0050269">
    <property type="term" value="F:coniferyl-aldehyde dehydrogenase [NAD(P)+] activity"/>
    <property type="evidence" value="ECO:0007669"/>
    <property type="project" value="UniProtKB-EC"/>
</dbReference>
<dbReference type="PIRSF" id="PIRSF036492">
    <property type="entry name" value="ALDH"/>
    <property type="match status" value="1"/>
</dbReference>
<evidence type="ECO:0000256" key="2">
    <source>
        <dbReference type="ARBA" id="ARBA00023002"/>
    </source>
</evidence>
<evidence type="ECO:0000256" key="1">
    <source>
        <dbReference type="ARBA" id="ARBA00009986"/>
    </source>
</evidence>
<dbReference type="InterPro" id="IPR016160">
    <property type="entry name" value="Ald_DH_CS_CYS"/>
</dbReference>
<feature type="domain" description="Aldehyde dehydrogenase" evidence="5">
    <location>
        <begin position="22"/>
        <end position="434"/>
    </location>
</feature>
<dbReference type="InterPro" id="IPR012394">
    <property type="entry name" value="Aldehyde_DH_NAD(P)"/>
</dbReference>
<dbReference type="Proteomes" id="UP001258994">
    <property type="component" value="Chromosome"/>
</dbReference>
<evidence type="ECO:0000256" key="4">
    <source>
        <dbReference type="PIRNR" id="PIRNR036492"/>
    </source>
</evidence>
<dbReference type="SUPFAM" id="SSF53720">
    <property type="entry name" value="ALDH-like"/>
    <property type="match status" value="1"/>
</dbReference>
<comment type="similarity">
    <text evidence="1 4">Belongs to the aldehyde dehydrogenase family.</text>
</comment>
<dbReference type="InterPro" id="IPR016161">
    <property type="entry name" value="Ald_DH/histidinol_DH"/>
</dbReference>
<evidence type="ECO:0000256" key="3">
    <source>
        <dbReference type="ARBA" id="ARBA00023027"/>
    </source>
</evidence>
<dbReference type="Gene3D" id="3.40.309.10">
    <property type="entry name" value="Aldehyde Dehydrogenase, Chain A, domain 2"/>
    <property type="match status" value="1"/>
</dbReference>
<dbReference type="InterPro" id="IPR015590">
    <property type="entry name" value="Aldehyde_DH_dom"/>
</dbReference>
<dbReference type="InterPro" id="IPR016163">
    <property type="entry name" value="Ald_DH_C"/>
</dbReference>
<dbReference type="PANTHER" id="PTHR43570">
    <property type="entry name" value="ALDEHYDE DEHYDROGENASE"/>
    <property type="match status" value="1"/>
</dbReference>
<gene>
    <name evidence="6" type="ORF">RGQ13_09815</name>
</gene>